<dbReference type="PANTHER" id="PTHR30386">
    <property type="entry name" value="MEMBRANE FUSION SUBUNIT OF EMRAB-TOLC MULTIDRUG EFFLUX PUMP"/>
    <property type="match status" value="1"/>
</dbReference>
<dbReference type="PANTHER" id="PTHR30386:SF24">
    <property type="entry name" value="MULTIDRUG RESISTANCE EFFLUX PUMP"/>
    <property type="match status" value="1"/>
</dbReference>
<dbReference type="InterPro" id="IPR058792">
    <property type="entry name" value="Beta-barrel_RND_2"/>
</dbReference>
<dbReference type="Proteomes" id="UP000078406">
    <property type="component" value="Unassembled WGS sequence"/>
</dbReference>
<protein>
    <submittedName>
        <fullName evidence="6">Hemolysin D</fullName>
    </submittedName>
</protein>
<proteinExistence type="inferred from homology"/>
<keyword evidence="2" id="KW-0175">Coiled coil</keyword>
<dbReference type="AlphaFoldDB" id="A0A177XZQ0"/>
<dbReference type="Gene3D" id="2.40.50.100">
    <property type="match status" value="1"/>
</dbReference>
<sequence>MTKNHNAQAKPRKRNKTPLIATAFMLSLGLLGGGYWLTYGQYFESTDNAYLQGDITSISPKVSGYIAQSYITDNQAVKQGDLLVRIDDRDFQAALEQAKAHLVVAEASEGNLVAQQKLQRSQIHQAESRVDSAQAEYDRAIQQVARSRSLLKRDYASQDEVDSMLAQQKVTMAALEEAKASLVAANDQLNVIASEIEQARASVTEAQAGLKQAQLNLDYTKVYAPTDGIIGKRSVREGLLVQSGAPLMSLVPNNSVWIEANFKETQLSGIHKGQKVAVELDAFPGEPLEGVVESFSPATGAKFALLPPENATGNFTKIVQRVPVKIIIPDAKELKGRLLPGLSVVATIDTRG</sequence>
<comment type="similarity">
    <text evidence="1">Belongs to the membrane fusion protein (MFP) (TC 8.A.1) family.</text>
</comment>
<dbReference type="Pfam" id="PF25917">
    <property type="entry name" value="BSH_RND"/>
    <property type="match status" value="1"/>
</dbReference>
<keyword evidence="3" id="KW-1133">Transmembrane helix</keyword>
<evidence type="ECO:0000256" key="3">
    <source>
        <dbReference type="SAM" id="Phobius"/>
    </source>
</evidence>
<evidence type="ECO:0000259" key="5">
    <source>
        <dbReference type="Pfam" id="PF25954"/>
    </source>
</evidence>
<evidence type="ECO:0000313" key="6">
    <source>
        <dbReference type="EMBL" id="OAJ93846.1"/>
    </source>
</evidence>
<dbReference type="InterPro" id="IPR058625">
    <property type="entry name" value="MdtA-like_BSH"/>
</dbReference>
<feature type="transmembrane region" description="Helical" evidence="3">
    <location>
        <begin position="20"/>
        <end position="38"/>
    </location>
</feature>
<keyword evidence="3" id="KW-0812">Transmembrane</keyword>
<dbReference type="EMBL" id="LLEI02000032">
    <property type="protein sequence ID" value="OAJ93846.1"/>
    <property type="molecule type" value="Genomic_DNA"/>
</dbReference>
<feature type="domain" description="CusB-like beta-barrel" evidence="5">
    <location>
        <begin position="255"/>
        <end position="298"/>
    </location>
</feature>
<gene>
    <name evidence="6" type="ORF">APB76_11515</name>
</gene>
<evidence type="ECO:0000256" key="2">
    <source>
        <dbReference type="SAM" id="Coils"/>
    </source>
</evidence>
<evidence type="ECO:0000256" key="1">
    <source>
        <dbReference type="ARBA" id="ARBA00009477"/>
    </source>
</evidence>
<evidence type="ECO:0000259" key="4">
    <source>
        <dbReference type="Pfam" id="PF25917"/>
    </source>
</evidence>
<feature type="domain" description="Multidrug resistance protein MdtA-like barrel-sandwich hybrid" evidence="4">
    <location>
        <begin position="56"/>
        <end position="248"/>
    </location>
</feature>
<reference evidence="6 7" key="1">
    <citation type="journal article" date="2016" name="Syst. Appl. Microbiol.">
        <title>Vibrio bivalvicida sp. nov., a novel larval pathogen for bivalve molluscs reared in a hatchery.</title>
        <authorList>
            <person name="Dubert J."/>
            <person name="Romalde J.L."/>
            <person name="Prado S."/>
            <person name="Barja J.L."/>
        </authorList>
    </citation>
    <scope>NUCLEOTIDE SEQUENCE [LARGE SCALE GENOMIC DNA]</scope>
    <source>
        <strain evidence="6 7">605</strain>
    </source>
</reference>
<feature type="coiled-coil region" evidence="2">
    <location>
        <begin position="175"/>
        <end position="216"/>
    </location>
</feature>
<dbReference type="Gene3D" id="1.10.287.470">
    <property type="entry name" value="Helix hairpin bin"/>
    <property type="match status" value="1"/>
</dbReference>
<dbReference type="RefSeq" id="WP_054961614.1">
    <property type="nucleotide sequence ID" value="NZ_LLEI02000032.1"/>
</dbReference>
<dbReference type="InterPro" id="IPR050739">
    <property type="entry name" value="MFP"/>
</dbReference>
<name>A0A177XZQ0_9VIBR</name>
<comment type="caution">
    <text evidence="6">The sequence shown here is derived from an EMBL/GenBank/DDBJ whole genome shotgun (WGS) entry which is preliminary data.</text>
</comment>
<accession>A0A177XZQ0</accession>
<dbReference type="GO" id="GO:0055085">
    <property type="term" value="P:transmembrane transport"/>
    <property type="evidence" value="ECO:0007669"/>
    <property type="project" value="InterPro"/>
</dbReference>
<dbReference type="SUPFAM" id="SSF111369">
    <property type="entry name" value="HlyD-like secretion proteins"/>
    <property type="match status" value="2"/>
</dbReference>
<feature type="coiled-coil region" evidence="2">
    <location>
        <begin position="116"/>
        <end position="143"/>
    </location>
</feature>
<dbReference type="Pfam" id="PF25954">
    <property type="entry name" value="Beta-barrel_RND_2"/>
    <property type="match status" value="1"/>
</dbReference>
<organism evidence="6 7">
    <name type="scientific">Vibrio bivalvicida</name>
    <dbReference type="NCBI Taxonomy" id="1276888"/>
    <lineage>
        <taxon>Bacteria</taxon>
        <taxon>Pseudomonadati</taxon>
        <taxon>Pseudomonadota</taxon>
        <taxon>Gammaproteobacteria</taxon>
        <taxon>Vibrionales</taxon>
        <taxon>Vibrionaceae</taxon>
        <taxon>Vibrio</taxon>
        <taxon>Vibrio oreintalis group</taxon>
    </lineage>
</organism>
<dbReference type="Gene3D" id="2.40.30.170">
    <property type="match status" value="1"/>
</dbReference>
<evidence type="ECO:0000313" key="7">
    <source>
        <dbReference type="Proteomes" id="UP000078406"/>
    </source>
</evidence>
<keyword evidence="3" id="KW-0472">Membrane</keyword>